<organism evidence="1 2">
    <name type="scientific">Anoxybacter fermentans</name>
    <dbReference type="NCBI Taxonomy" id="1323375"/>
    <lineage>
        <taxon>Bacteria</taxon>
        <taxon>Bacillati</taxon>
        <taxon>Bacillota</taxon>
        <taxon>Clostridia</taxon>
        <taxon>Halanaerobiales</taxon>
        <taxon>Anoxybacter</taxon>
    </lineage>
</organism>
<keyword evidence="2" id="KW-1185">Reference proteome</keyword>
<reference evidence="1 2" key="1">
    <citation type="submission" date="2016-07" db="EMBL/GenBank/DDBJ databases">
        <title>Genome and transcriptome analysis of iron-reducing fermentative bacteria Anoxybacter fermentans.</title>
        <authorList>
            <person name="Zeng X."/>
            <person name="Shao Z."/>
        </authorList>
    </citation>
    <scope>NUCLEOTIDE SEQUENCE [LARGE SCALE GENOMIC DNA]</scope>
    <source>
        <strain evidence="1 2">DY22613</strain>
    </source>
</reference>
<dbReference type="Gene3D" id="3.40.50.300">
    <property type="entry name" value="P-loop containing nucleotide triphosphate hydrolases"/>
    <property type="match status" value="1"/>
</dbReference>
<gene>
    <name evidence="1" type="ORF">BBF96_12080</name>
</gene>
<evidence type="ECO:0000313" key="1">
    <source>
        <dbReference type="EMBL" id="AZR74069.1"/>
    </source>
</evidence>
<dbReference type="KEGG" id="aft:BBF96_12080"/>
<evidence type="ECO:0000313" key="2">
    <source>
        <dbReference type="Proteomes" id="UP000267250"/>
    </source>
</evidence>
<accession>A0A3S9T0K2</accession>
<name>A0A3S9T0K2_9FIRM</name>
<dbReference type="InterPro" id="IPR027417">
    <property type="entry name" value="P-loop_NTPase"/>
</dbReference>
<sequence>MNILENILRRGLKTIAIVGMAKNVGKTVTLTHLIQRAEREGIRLGLTSIGRDGERLDALSAADKPQIQVTVGTLFATAQRALEKTNLRAQVLADTGIKTVLGGVYIYEAMEDGFVELVGPRSHSQIKKVIELMFKEVDLILVDGAINRSSSAAPSITDGVILATGAVIGPDIRTVVEKTVYQVGCFCLPAVEDERMAKICWDVIEKYNGGVISNNYEVKPIEMVTALMGIEKIVDAINEDTQALVLGGALTEGFLTSLEKEVGEVYNLKIIVRDGTRIFLKPRTFNRFLSRGGIVQVLKPIQLVAVTVNSTTPQGGQLDPDELCTSLARQLKNIPILDLVLGKSILIGRPD</sequence>
<dbReference type="AlphaFoldDB" id="A0A3S9T0K2"/>
<proteinExistence type="predicted"/>
<dbReference type="OrthoDB" id="9783544at2"/>
<dbReference type="Proteomes" id="UP000267250">
    <property type="component" value="Chromosome"/>
</dbReference>
<protein>
    <submittedName>
        <fullName evidence="1">Uncharacterized protein</fullName>
    </submittedName>
</protein>
<dbReference type="EMBL" id="CP016379">
    <property type="protein sequence ID" value="AZR74069.1"/>
    <property type="molecule type" value="Genomic_DNA"/>
</dbReference>
<dbReference type="SUPFAM" id="SSF52540">
    <property type="entry name" value="P-loop containing nucleoside triphosphate hydrolases"/>
    <property type="match status" value="1"/>
</dbReference>
<dbReference type="RefSeq" id="WP_127017414.1">
    <property type="nucleotide sequence ID" value="NZ_CP016379.1"/>
</dbReference>